<accession>A0ABD0Q8M2</accession>
<evidence type="ECO:0000313" key="2">
    <source>
        <dbReference type="EMBL" id="KAL0182514.1"/>
    </source>
</evidence>
<gene>
    <name evidence="2" type="ORF">M9458_021889</name>
</gene>
<dbReference type="InterPro" id="IPR013780">
    <property type="entry name" value="Glyco_hydro_b"/>
</dbReference>
<organism evidence="2 3">
    <name type="scientific">Cirrhinus mrigala</name>
    <name type="common">Mrigala</name>
    <dbReference type="NCBI Taxonomy" id="683832"/>
    <lineage>
        <taxon>Eukaryota</taxon>
        <taxon>Metazoa</taxon>
        <taxon>Chordata</taxon>
        <taxon>Craniata</taxon>
        <taxon>Vertebrata</taxon>
        <taxon>Euteleostomi</taxon>
        <taxon>Actinopterygii</taxon>
        <taxon>Neopterygii</taxon>
        <taxon>Teleostei</taxon>
        <taxon>Ostariophysi</taxon>
        <taxon>Cypriniformes</taxon>
        <taxon>Cyprinidae</taxon>
        <taxon>Labeoninae</taxon>
        <taxon>Labeonini</taxon>
        <taxon>Cirrhinus</taxon>
    </lineage>
</organism>
<proteinExistence type="predicted"/>
<sequence>AAVTTLNQADKVIVFERANLLFIFNFHPCNSYNDYRVAVEHAGKYPFTRDLQKASTSS</sequence>
<reference evidence="2 3" key="1">
    <citation type="submission" date="2024-05" db="EMBL/GenBank/DDBJ databases">
        <title>Genome sequencing and assembly of Indian major carp, Cirrhinus mrigala (Hamilton, 1822).</title>
        <authorList>
            <person name="Mohindra V."/>
            <person name="Chowdhury L.M."/>
            <person name="Lal K."/>
            <person name="Jena J.K."/>
        </authorList>
    </citation>
    <scope>NUCLEOTIDE SEQUENCE [LARGE SCALE GENOMIC DNA]</scope>
    <source>
        <strain evidence="2">CM1030</strain>
        <tissue evidence="2">Blood</tissue>
    </source>
</reference>
<dbReference type="Pfam" id="PF02806">
    <property type="entry name" value="Alpha-amylase_C"/>
    <property type="match status" value="1"/>
</dbReference>
<feature type="domain" description="Alpha-amylase/branching enzyme C-terminal all beta" evidence="1">
    <location>
        <begin position="7"/>
        <end position="45"/>
    </location>
</feature>
<dbReference type="PANTHER" id="PTHR43651:SF3">
    <property type="entry name" value="1,4-ALPHA-GLUCAN-BRANCHING ENZYME"/>
    <property type="match status" value="1"/>
</dbReference>
<dbReference type="AlphaFoldDB" id="A0ABD0Q8M2"/>
<dbReference type="PANTHER" id="PTHR43651">
    <property type="entry name" value="1,4-ALPHA-GLUCAN-BRANCHING ENZYME"/>
    <property type="match status" value="1"/>
</dbReference>
<dbReference type="Proteomes" id="UP001529510">
    <property type="component" value="Unassembled WGS sequence"/>
</dbReference>
<dbReference type="SUPFAM" id="SSF51011">
    <property type="entry name" value="Glycosyl hydrolase domain"/>
    <property type="match status" value="1"/>
</dbReference>
<evidence type="ECO:0000313" key="3">
    <source>
        <dbReference type="Proteomes" id="UP001529510"/>
    </source>
</evidence>
<dbReference type="InterPro" id="IPR006048">
    <property type="entry name" value="A-amylase/branching_C"/>
</dbReference>
<comment type="caution">
    <text evidence="2">The sequence shown here is derived from an EMBL/GenBank/DDBJ whole genome shotgun (WGS) entry which is preliminary data.</text>
</comment>
<protein>
    <recommendedName>
        <fullName evidence="1">Alpha-amylase/branching enzyme C-terminal all beta domain-containing protein</fullName>
    </recommendedName>
</protein>
<feature type="non-terminal residue" evidence="2">
    <location>
        <position position="1"/>
    </location>
</feature>
<evidence type="ECO:0000259" key="1">
    <source>
        <dbReference type="Pfam" id="PF02806"/>
    </source>
</evidence>
<name>A0ABD0Q8M2_CIRMR</name>
<dbReference type="EMBL" id="JAMKFB020000010">
    <property type="protein sequence ID" value="KAL0182514.1"/>
    <property type="molecule type" value="Genomic_DNA"/>
</dbReference>
<dbReference type="Gene3D" id="2.60.40.1180">
    <property type="entry name" value="Golgi alpha-mannosidase II"/>
    <property type="match status" value="1"/>
</dbReference>
<keyword evidence="3" id="KW-1185">Reference proteome</keyword>